<dbReference type="PANTHER" id="PTHR21666:SF289">
    <property type="entry name" value="L-ALA--D-GLU ENDOPEPTIDASE"/>
    <property type="match status" value="1"/>
</dbReference>
<gene>
    <name evidence="4" type="ORF">METZ01_LOCUS241093</name>
</gene>
<dbReference type="Pfam" id="PF01551">
    <property type="entry name" value="Peptidase_M23"/>
    <property type="match status" value="1"/>
</dbReference>
<feature type="non-terminal residue" evidence="4">
    <location>
        <position position="1"/>
    </location>
</feature>
<name>A0A382HM09_9ZZZZ</name>
<dbReference type="EMBL" id="UINC01062031">
    <property type="protein sequence ID" value="SVB88239.1"/>
    <property type="molecule type" value="Genomic_DNA"/>
</dbReference>
<feature type="domain" description="M23ase beta-sheet core" evidence="3">
    <location>
        <begin position="211"/>
        <end position="297"/>
    </location>
</feature>
<dbReference type="AlphaFoldDB" id="A0A382HM09"/>
<sequence length="316" mass="35800">RFQLRTLSNQISEGQKELFHTKDQISLRSAVLSRRLRDIYKRGPLHGLRVMLSSESFPELLTKYKYLHLASYQDRSLLREVEILEQEITDRTNHIEEEISRLSSLQYVGLQEAMTLTNIENIYRETLLNFREERNVTTGEIEGLTADENRIASLIENLESRRAERDRRATANVEERSFDPASVGTMDWPVQGNLIYNFGRNTRPDGNVLRWNGIGIQAEVGAPVYAAKGGTVALAGPFEGYGPTVVLSHGDGFYTLYLYLEDIRVTEGNNILQGEILGSVGGIETPEGPHIEFQVRIPTNDGRPEAQDPLQWLNPQ</sequence>
<dbReference type="InterPro" id="IPR011055">
    <property type="entry name" value="Dup_hybrid_motif"/>
</dbReference>
<dbReference type="Gene3D" id="6.10.250.3150">
    <property type="match status" value="1"/>
</dbReference>
<proteinExistence type="predicted"/>
<dbReference type="PANTHER" id="PTHR21666">
    <property type="entry name" value="PEPTIDASE-RELATED"/>
    <property type="match status" value="1"/>
</dbReference>
<dbReference type="CDD" id="cd12797">
    <property type="entry name" value="M23_peptidase"/>
    <property type="match status" value="1"/>
</dbReference>
<dbReference type="GO" id="GO:0004222">
    <property type="term" value="F:metalloendopeptidase activity"/>
    <property type="evidence" value="ECO:0007669"/>
    <property type="project" value="TreeGrafter"/>
</dbReference>
<dbReference type="InterPro" id="IPR016047">
    <property type="entry name" value="M23ase_b-sheet_dom"/>
</dbReference>
<evidence type="ECO:0000256" key="2">
    <source>
        <dbReference type="SAM" id="MobiDB-lite"/>
    </source>
</evidence>
<dbReference type="Gene3D" id="2.70.70.10">
    <property type="entry name" value="Glucose Permease (Domain IIA)"/>
    <property type="match status" value="1"/>
</dbReference>
<evidence type="ECO:0000259" key="3">
    <source>
        <dbReference type="Pfam" id="PF01551"/>
    </source>
</evidence>
<dbReference type="InterPro" id="IPR050570">
    <property type="entry name" value="Cell_wall_metabolism_enzyme"/>
</dbReference>
<evidence type="ECO:0000313" key="4">
    <source>
        <dbReference type="EMBL" id="SVB88239.1"/>
    </source>
</evidence>
<dbReference type="SUPFAM" id="SSF51261">
    <property type="entry name" value="Duplicated hybrid motif"/>
    <property type="match status" value="1"/>
</dbReference>
<keyword evidence="1" id="KW-0732">Signal</keyword>
<accession>A0A382HM09</accession>
<protein>
    <recommendedName>
        <fullName evidence="3">M23ase beta-sheet core domain-containing protein</fullName>
    </recommendedName>
</protein>
<organism evidence="4">
    <name type="scientific">marine metagenome</name>
    <dbReference type="NCBI Taxonomy" id="408172"/>
    <lineage>
        <taxon>unclassified sequences</taxon>
        <taxon>metagenomes</taxon>
        <taxon>ecological metagenomes</taxon>
    </lineage>
</organism>
<feature type="region of interest" description="Disordered" evidence="2">
    <location>
        <begin position="297"/>
        <end position="316"/>
    </location>
</feature>
<evidence type="ECO:0000256" key="1">
    <source>
        <dbReference type="ARBA" id="ARBA00022729"/>
    </source>
</evidence>
<reference evidence="4" key="1">
    <citation type="submission" date="2018-05" db="EMBL/GenBank/DDBJ databases">
        <authorList>
            <person name="Lanie J.A."/>
            <person name="Ng W.-L."/>
            <person name="Kazmierczak K.M."/>
            <person name="Andrzejewski T.M."/>
            <person name="Davidsen T.M."/>
            <person name="Wayne K.J."/>
            <person name="Tettelin H."/>
            <person name="Glass J.I."/>
            <person name="Rusch D."/>
            <person name="Podicherti R."/>
            <person name="Tsui H.-C.T."/>
            <person name="Winkler M.E."/>
        </authorList>
    </citation>
    <scope>NUCLEOTIDE SEQUENCE</scope>
</reference>